<evidence type="ECO:0000256" key="3">
    <source>
        <dbReference type="ARBA" id="ARBA00012953"/>
    </source>
</evidence>
<keyword evidence="5" id="KW-0378">Hydrolase</keyword>
<gene>
    <name evidence="8" type="ORF">H0266_16030</name>
</gene>
<organism evidence="8 9">
    <name type="scientific">Halobacillus locisalis</name>
    <dbReference type="NCBI Taxonomy" id="220753"/>
    <lineage>
        <taxon>Bacteria</taxon>
        <taxon>Bacillati</taxon>
        <taxon>Bacillota</taxon>
        <taxon>Bacilli</taxon>
        <taxon>Bacillales</taxon>
        <taxon>Bacillaceae</taxon>
        <taxon>Halobacillus</taxon>
    </lineage>
</organism>
<sequence length="246" mass="26784">MGKVDVIFKKEDIDPASMKGKVAVVFDVLFATSTITAALAEGAKGVYPVLDHVHAREKAKSLKEPYILAGEDHGKLIEGFHPPLRTYLKSVIQDQQVILSTTNGTVALQRSSQADALYACSLLNNKAMADHLNEIHDGATLTLVCSGSSRHYTLEDFFGAGSLIHYLVEGGHWTLSDGAQTALLFYNGNNEPVADLLSKAKIGRLLIGAGMDPSEVAFVSQEGIWKTIPFYDRAEGKIKEWKHELS</sequence>
<protein>
    <recommendedName>
        <fullName evidence="4">Probable 2-phosphosulfolactate phosphatase</fullName>
        <ecNumber evidence="3">3.1.3.71</ecNumber>
    </recommendedName>
</protein>
<comment type="similarity">
    <text evidence="2">Belongs to the ComB family.</text>
</comment>
<keyword evidence="6" id="KW-0460">Magnesium</keyword>
<evidence type="ECO:0000256" key="6">
    <source>
        <dbReference type="ARBA" id="ARBA00022842"/>
    </source>
</evidence>
<dbReference type="PANTHER" id="PTHR37311">
    <property type="entry name" value="2-PHOSPHOSULFOLACTATE PHOSPHATASE-RELATED"/>
    <property type="match status" value="1"/>
</dbReference>
<dbReference type="GO" id="GO:0050532">
    <property type="term" value="F:2-phosphosulfolactate phosphatase activity"/>
    <property type="evidence" value="ECO:0007669"/>
    <property type="project" value="UniProtKB-EC"/>
</dbReference>
<dbReference type="Proteomes" id="UP000571017">
    <property type="component" value="Unassembled WGS sequence"/>
</dbReference>
<evidence type="ECO:0000313" key="9">
    <source>
        <dbReference type="Proteomes" id="UP000571017"/>
    </source>
</evidence>
<comment type="catalytic activity">
    <reaction evidence="7">
        <text>(2R)-O-phospho-3-sulfolactate + H2O = (2R)-3-sulfolactate + phosphate</text>
        <dbReference type="Rhea" id="RHEA:23416"/>
        <dbReference type="ChEBI" id="CHEBI:15377"/>
        <dbReference type="ChEBI" id="CHEBI:15597"/>
        <dbReference type="ChEBI" id="CHEBI:43474"/>
        <dbReference type="ChEBI" id="CHEBI:58738"/>
        <dbReference type="EC" id="3.1.3.71"/>
    </reaction>
</comment>
<dbReference type="Gene3D" id="3.90.1560.10">
    <property type="entry name" value="ComB-like"/>
    <property type="match status" value="1"/>
</dbReference>
<dbReference type="InterPro" id="IPR005238">
    <property type="entry name" value="ComB-like"/>
</dbReference>
<comment type="caution">
    <text evidence="8">The sequence shown here is derived from an EMBL/GenBank/DDBJ whole genome shotgun (WGS) entry which is preliminary data.</text>
</comment>
<evidence type="ECO:0000256" key="2">
    <source>
        <dbReference type="ARBA" id="ARBA00009997"/>
    </source>
</evidence>
<dbReference type="AlphaFoldDB" id="A0A838CWJ2"/>
<keyword evidence="9" id="KW-1185">Reference proteome</keyword>
<proteinExistence type="inferred from homology"/>
<dbReference type="GO" id="GO:0050545">
    <property type="term" value="F:sulfopyruvate decarboxylase activity"/>
    <property type="evidence" value="ECO:0007669"/>
    <property type="project" value="TreeGrafter"/>
</dbReference>
<evidence type="ECO:0000256" key="7">
    <source>
        <dbReference type="ARBA" id="ARBA00033711"/>
    </source>
</evidence>
<accession>A0A838CWJ2</accession>
<dbReference type="GO" id="GO:0000287">
    <property type="term" value="F:magnesium ion binding"/>
    <property type="evidence" value="ECO:0007669"/>
    <property type="project" value="InterPro"/>
</dbReference>
<name>A0A838CWJ2_9BACI</name>
<dbReference type="RefSeq" id="WP_181473428.1">
    <property type="nucleotide sequence ID" value="NZ_JACEFG010000003.1"/>
</dbReference>
<evidence type="ECO:0000256" key="4">
    <source>
        <dbReference type="ARBA" id="ARBA00021948"/>
    </source>
</evidence>
<dbReference type="InterPro" id="IPR036702">
    <property type="entry name" value="ComB-like_sf"/>
</dbReference>
<dbReference type="EC" id="3.1.3.71" evidence="3"/>
<evidence type="ECO:0000313" key="8">
    <source>
        <dbReference type="EMBL" id="MBA2176407.1"/>
    </source>
</evidence>
<dbReference type="SUPFAM" id="SSF142823">
    <property type="entry name" value="ComB-like"/>
    <property type="match status" value="1"/>
</dbReference>
<dbReference type="Pfam" id="PF04029">
    <property type="entry name" value="2-ph_phosp"/>
    <property type="match status" value="1"/>
</dbReference>
<reference evidence="8 9" key="1">
    <citation type="journal article" date="2004" name="Extremophiles">
        <title>Halobacillus locisalis sp. nov., a halophilic bacterium isolated from a marine solar saltern of the Yellow Sea in Korea.</title>
        <authorList>
            <person name="Yoon J.H."/>
            <person name="Kang K.H."/>
            <person name="Oh T.K."/>
            <person name="Park Y.H."/>
        </authorList>
    </citation>
    <scope>NUCLEOTIDE SEQUENCE [LARGE SCALE GENOMIC DNA]</scope>
    <source>
        <strain evidence="8 9">KCTC 3788</strain>
    </source>
</reference>
<comment type="cofactor">
    <cofactor evidence="1">
        <name>Mg(2+)</name>
        <dbReference type="ChEBI" id="CHEBI:18420"/>
    </cofactor>
</comment>
<dbReference type="EMBL" id="JACEFG010000003">
    <property type="protein sequence ID" value="MBA2176407.1"/>
    <property type="molecule type" value="Genomic_DNA"/>
</dbReference>
<dbReference type="PANTHER" id="PTHR37311:SF1">
    <property type="entry name" value="2-PHOSPHOSULFOLACTATE PHOSPHATASE-RELATED"/>
    <property type="match status" value="1"/>
</dbReference>
<evidence type="ECO:0000256" key="1">
    <source>
        <dbReference type="ARBA" id="ARBA00001946"/>
    </source>
</evidence>
<evidence type="ECO:0000256" key="5">
    <source>
        <dbReference type="ARBA" id="ARBA00022801"/>
    </source>
</evidence>